<evidence type="ECO:0000313" key="2">
    <source>
        <dbReference type="EMBL" id="JAC11222.1"/>
    </source>
</evidence>
<dbReference type="VEuPathDB" id="VectorBase:AALFPA_078602"/>
<keyword evidence="1" id="KW-0175">Coiled coil</keyword>
<name>A0A023EP41_AEDAL</name>
<organism evidence="2">
    <name type="scientific">Aedes albopictus</name>
    <name type="common">Asian tiger mosquito</name>
    <name type="synonym">Stegomyia albopicta</name>
    <dbReference type="NCBI Taxonomy" id="7160"/>
    <lineage>
        <taxon>Eukaryota</taxon>
        <taxon>Metazoa</taxon>
        <taxon>Ecdysozoa</taxon>
        <taxon>Arthropoda</taxon>
        <taxon>Hexapoda</taxon>
        <taxon>Insecta</taxon>
        <taxon>Pterygota</taxon>
        <taxon>Neoptera</taxon>
        <taxon>Endopterygota</taxon>
        <taxon>Diptera</taxon>
        <taxon>Nematocera</taxon>
        <taxon>Culicoidea</taxon>
        <taxon>Culicidae</taxon>
        <taxon>Culicinae</taxon>
        <taxon>Aedini</taxon>
        <taxon>Aedes</taxon>
        <taxon>Stegomyia</taxon>
    </lineage>
</organism>
<proteinExistence type="evidence at transcript level"/>
<dbReference type="AlphaFoldDB" id="A0A023EP41"/>
<dbReference type="VEuPathDB" id="VectorBase:AALC636_030464"/>
<dbReference type="EMBL" id="GAPW01002376">
    <property type="protein sequence ID" value="JAC11222.1"/>
    <property type="molecule type" value="mRNA"/>
</dbReference>
<evidence type="ECO:0000256" key="1">
    <source>
        <dbReference type="SAM" id="Coils"/>
    </source>
</evidence>
<accession>A0A023EP41</accession>
<feature type="coiled-coil region" evidence="1">
    <location>
        <begin position="11"/>
        <end position="38"/>
    </location>
</feature>
<reference evidence="2" key="1">
    <citation type="journal article" date="2014" name="PLoS Negl. Trop. Dis.">
        <title>Identification and characterization of seminal fluid proteins in the Asian tiger mosquito, Aedes albopictus.</title>
        <authorList>
            <person name="Boes K.E."/>
            <person name="Ribeiro J.M."/>
            <person name="Wong A."/>
            <person name="Harrington L.C."/>
            <person name="Wolfner M.F."/>
            <person name="Sirot L.K."/>
        </authorList>
    </citation>
    <scope>NUCLEOTIDE SEQUENCE</scope>
    <source>
        <tissue evidence="2">Reproductive organs</tissue>
    </source>
</reference>
<protein>
    <submittedName>
        <fullName evidence="2">Putative lava lamp</fullName>
    </submittedName>
</protein>
<sequence>METSELDLAIQEELNTQIKTLEGKLSEIQTEREKEAVEKDSLLKRIDVLVAANERFTEMKDRQDVQMEIQVAKIKELNTKLQQLEDWGDESEQKESKVVEQVQSLSEAGPTNARVQELEREVQDLKVDNEELQALLDEEKANVEILEKRVQQKDREIQELIEKIDLLSQDSQTIKTNLESLNQQKSQETEDLSTRLKQLMSKNTELTQQIEKMRTESLFQSTDHEAKLQEQLQQLSAQLQYKEAEIVNLSERIEQQAKEDQTQSLVQEILVKNQEISTLKARVQQLQADRQEMEHNLTLQITKELASSRPEEKNHPRIAEMEKLNQELQEEKLAKWSKELQVLE</sequence>
<dbReference type="VEuPathDB" id="VectorBase:AALF026326"/>
<feature type="coiled-coil region" evidence="1">
    <location>
        <begin position="74"/>
        <end position="296"/>
    </location>
</feature>